<organism evidence="2 3">
    <name type="scientific">Athelia psychrophila</name>
    <dbReference type="NCBI Taxonomy" id="1759441"/>
    <lineage>
        <taxon>Eukaryota</taxon>
        <taxon>Fungi</taxon>
        <taxon>Dikarya</taxon>
        <taxon>Basidiomycota</taxon>
        <taxon>Agaricomycotina</taxon>
        <taxon>Agaricomycetes</taxon>
        <taxon>Agaricomycetidae</taxon>
        <taxon>Atheliales</taxon>
        <taxon>Atheliaceae</taxon>
        <taxon>Athelia</taxon>
    </lineage>
</organism>
<name>A0A166U3T6_9AGAM</name>
<dbReference type="OrthoDB" id="61390at2759"/>
<protein>
    <submittedName>
        <fullName evidence="2">S-adenosyl-L-methionine-dependent methyltransferase</fullName>
    </submittedName>
</protein>
<dbReference type="GO" id="GO:0008168">
    <property type="term" value="F:methyltransferase activity"/>
    <property type="evidence" value="ECO:0007669"/>
    <property type="project" value="UniProtKB-KW"/>
</dbReference>
<dbReference type="InterPro" id="IPR029063">
    <property type="entry name" value="SAM-dependent_MTases_sf"/>
</dbReference>
<feature type="non-terminal residue" evidence="2">
    <location>
        <position position="1"/>
    </location>
</feature>
<dbReference type="AlphaFoldDB" id="A0A166U3T6"/>
<dbReference type="STRING" id="436010.A0A166U3T6"/>
<dbReference type="Gene3D" id="3.40.50.150">
    <property type="entry name" value="Vaccinia Virus protein VP39"/>
    <property type="match status" value="1"/>
</dbReference>
<dbReference type="EMBL" id="KV417490">
    <property type="protein sequence ID" value="KZP31286.1"/>
    <property type="molecule type" value="Genomic_DNA"/>
</dbReference>
<dbReference type="SUPFAM" id="SSF53335">
    <property type="entry name" value="S-adenosyl-L-methionine-dependent methyltransferases"/>
    <property type="match status" value="1"/>
</dbReference>
<reference evidence="2 3" key="1">
    <citation type="journal article" date="2016" name="Mol. Biol. Evol.">
        <title>Comparative Genomics of Early-Diverging Mushroom-Forming Fungi Provides Insights into the Origins of Lignocellulose Decay Capabilities.</title>
        <authorList>
            <person name="Nagy L.G."/>
            <person name="Riley R."/>
            <person name="Tritt A."/>
            <person name="Adam C."/>
            <person name="Daum C."/>
            <person name="Floudas D."/>
            <person name="Sun H."/>
            <person name="Yadav J.S."/>
            <person name="Pangilinan J."/>
            <person name="Larsson K.H."/>
            <person name="Matsuura K."/>
            <person name="Barry K."/>
            <person name="Labutti K."/>
            <person name="Kuo R."/>
            <person name="Ohm R.A."/>
            <person name="Bhattacharya S.S."/>
            <person name="Shirouzu T."/>
            <person name="Yoshinaga Y."/>
            <person name="Martin F.M."/>
            <person name="Grigoriev I.V."/>
            <person name="Hibbett D.S."/>
        </authorList>
    </citation>
    <scope>NUCLEOTIDE SEQUENCE [LARGE SCALE GENOMIC DNA]</scope>
    <source>
        <strain evidence="2 3">CBS 109695</strain>
    </source>
</reference>
<keyword evidence="3" id="KW-1185">Reference proteome</keyword>
<gene>
    <name evidence="2" type="ORF">FIBSPDRAFT_849790</name>
</gene>
<evidence type="ECO:0000256" key="1">
    <source>
        <dbReference type="SAM" id="SignalP"/>
    </source>
</evidence>
<dbReference type="GO" id="GO:0032259">
    <property type="term" value="P:methylation"/>
    <property type="evidence" value="ECO:0007669"/>
    <property type="project" value="UniProtKB-KW"/>
</dbReference>
<keyword evidence="1" id="KW-0732">Signal</keyword>
<accession>A0A166U3T6</accession>
<feature type="chain" id="PRO_5007880352" evidence="1">
    <location>
        <begin position="25"/>
        <end position="303"/>
    </location>
</feature>
<sequence length="303" mass="33797">MTFFTYDHYWVALLLLCFTALVYSHMKSTDPYGLFHLSLNKLLGEDPNADPTTEWLNMGYWQNTDVFPEACRALALKLIKVARIKPGGNVLDVGHGTGESLVLQLSSPDAPRPARLSGITSLKAHYQRSLNRVTRLHTETDVSLYHGDAIYRPNSQGSHPLDPSSTSEPFTAILALDCAYHFKTRKVFLEQSLRRLVPGGRVALADICFSQAALQSRFTRLLIRLCGLMPPVNVVSPEEYVECMKAIGYDGIEIEDISRNVFPGFSKFLRGRGWGWAVFGSVIGWWAQEGMLFVLISGARPDA</sequence>
<keyword evidence="2" id="KW-0808">Transferase</keyword>
<evidence type="ECO:0000313" key="2">
    <source>
        <dbReference type="EMBL" id="KZP31286.1"/>
    </source>
</evidence>
<evidence type="ECO:0000313" key="3">
    <source>
        <dbReference type="Proteomes" id="UP000076532"/>
    </source>
</evidence>
<dbReference type="Proteomes" id="UP000076532">
    <property type="component" value="Unassembled WGS sequence"/>
</dbReference>
<keyword evidence="2" id="KW-0489">Methyltransferase</keyword>
<dbReference type="Pfam" id="PF13489">
    <property type="entry name" value="Methyltransf_23"/>
    <property type="match status" value="1"/>
</dbReference>
<proteinExistence type="predicted"/>
<feature type="signal peptide" evidence="1">
    <location>
        <begin position="1"/>
        <end position="24"/>
    </location>
</feature>